<dbReference type="InterPro" id="IPR050275">
    <property type="entry name" value="PGM_Phosphatase"/>
</dbReference>
<dbReference type="InterPro" id="IPR013078">
    <property type="entry name" value="His_Pase_superF_clade-1"/>
</dbReference>
<evidence type="ECO:0000313" key="2">
    <source>
        <dbReference type="Proteomes" id="UP001199916"/>
    </source>
</evidence>
<dbReference type="EMBL" id="JAJNBZ010000005">
    <property type="protein sequence ID" value="MCE5169541.1"/>
    <property type="molecule type" value="Genomic_DNA"/>
</dbReference>
<gene>
    <name evidence="1" type="ORF">LQV63_09480</name>
</gene>
<accession>A0ABS8YC00</accession>
<name>A0ABS8YC00_9BACL</name>
<keyword evidence="2" id="KW-1185">Reference proteome</keyword>
<reference evidence="1 2" key="1">
    <citation type="submission" date="2021-11" db="EMBL/GenBank/DDBJ databases">
        <title>Draft genome sequence of Paenibacillus profundus YoMME, a new Gram-positive bacteria with exoelectrogenic properties.</title>
        <authorList>
            <person name="Hubenova Y."/>
            <person name="Hubenova E."/>
            <person name="Manasiev Y."/>
            <person name="Peykov S."/>
            <person name="Mitov M."/>
        </authorList>
    </citation>
    <scope>NUCLEOTIDE SEQUENCE [LARGE SCALE GENOMIC DNA]</scope>
    <source>
        <strain evidence="1 2">YoMME</strain>
    </source>
</reference>
<dbReference type="Proteomes" id="UP001199916">
    <property type="component" value="Unassembled WGS sequence"/>
</dbReference>
<proteinExistence type="predicted"/>
<dbReference type="SMART" id="SM00855">
    <property type="entry name" value="PGAM"/>
    <property type="match status" value="1"/>
</dbReference>
<dbReference type="PANTHER" id="PTHR48100">
    <property type="entry name" value="BROAD-SPECIFICITY PHOSPHATASE YOR283W-RELATED"/>
    <property type="match status" value="1"/>
</dbReference>
<protein>
    <submittedName>
        <fullName evidence="1">Histidine phosphatase family protein</fullName>
    </submittedName>
</protein>
<dbReference type="Pfam" id="PF00300">
    <property type="entry name" value="His_Phos_1"/>
    <property type="match status" value="1"/>
</dbReference>
<dbReference type="PANTHER" id="PTHR48100:SF59">
    <property type="entry name" value="ADENOSYLCOBALAMIN_ALPHA-RIBAZOLE PHOSPHATASE"/>
    <property type="match status" value="1"/>
</dbReference>
<organism evidence="1 2">
    <name type="scientific">Paenibacillus profundus</name>
    <dbReference type="NCBI Taxonomy" id="1173085"/>
    <lineage>
        <taxon>Bacteria</taxon>
        <taxon>Bacillati</taxon>
        <taxon>Bacillota</taxon>
        <taxon>Bacilli</taxon>
        <taxon>Bacillales</taxon>
        <taxon>Paenibacillaceae</taxon>
        <taxon>Paenibacillus</taxon>
    </lineage>
</organism>
<dbReference type="RefSeq" id="WP_233696491.1">
    <property type="nucleotide sequence ID" value="NZ_JAJNBZ010000005.1"/>
</dbReference>
<comment type="caution">
    <text evidence="1">The sequence shown here is derived from an EMBL/GenBank/DDBJ whole genome shotgun (WGS) entry which is preliminary data.</text>
</comment>
<dbReference type="InterPro" id="IPR029033">
    <property type="entry name" value="His_PPase_superfam"/>
</dbReference>
<dbReference type="Gene3D" id="3.40.50.1240">
    <property type="entry name" value="Phosphoglycerate mutase-like"/>
    <property type="match status" value="1"/>
</dbReference>
<sequence>MSQIIGLVRHGLTDWNAQGKIQGQTDIPLNETGREQARLLSERLIAETYAFDVIISSGLGRAEETARIIADALHIPLLKPETGLRERAYGLVEGTTPEERESRWGADWRQMDLGQEHDETLRLRAAQALESIAKQHEGKNILLVTHGSWLAQLFIAIFGDKLQGHIANLSYSILERTGEGWHPLLYNCTKHMQLSDAFTLQRKL</sequence>
<dbReference type="CDD" id="cd07067">
    <property type="entry name" value="HP_PGM_like"/>
    <property type="match status" value="1"/>
</dbReference>
<dbReference type="SUPFAM" id="SSF53254">
    <property type="entry name" value="Phosphoglycerate mutase-like"/>
    <property type="match status" value="1"/>
</dbReference>
<evidence type="ECO:0000313" key="1">
    <source>
        <dbReference type="EMBL" id="MCE5169541.1"/>
    </source>
</evidence>